<dbReference type="AlphaFoldDB" id="A0A6D2HPL8"/>
<name>A0A6D2HPL8_9BRAS</name>
<organism evidence="1 2">
    <name type="scientific">Microthlaspi erraticum</name>
    <dbReference type="NCBI Taxonomy" id="1685480"/>
    <lineage>
        <taxon>Eukaryota</taxon>
        <taxon>Viridiplantae</taxon>
        <taxon>Streptophyta</taxon>
        <taxon>Embryophyta</taxon>
        <taxon>Tracheophyta</taxon>
        <taxon>Spermatophyta</taxon>
        <taxon>Magnoliopsida</taxon>
        <taxon>eudicotyledons</taxon>
        <taxon>Gunneridae</taxon>
        <taxon>Pentapetalae</taxon>
        <taxon>rosids</taxon>
        <taxon>malvids</taxon>
        <taxon>Brassicales</taxon>
        <taxon>Brassicaceae</taxon>
        <taxon>Coluteocarpeae</taxon>
        <taxon>Microthlaspi</taxon>
    </lineage>
</organism>
<proteinExistence type="predicted"/>
<keyword evidence="2" id="KW-1185">Reference proteome</keyword>
<gene>
    <name evidence="1" type="ORF">MERR_LOCUS3838</name>
</gene>
<protein>
    <submittedName>
        <fullName evidence="1">Uncharacterized protein</fullName>
    </submittedName>
</protein>
<accession>A0A6D2HPL8</accession>
<dbReference type="EMBL" id="CACVBM020000233">
    <property type="protein sequence ID" value="CAA7016603.1"/>
    <property type="molecule type" value="Genomic_DNA"/>
</dbReference>
<dbReference type="OrthoDB" id="1094164at2759"/>
<comment type="caution">
    <text evidence="1">The sequence shown here is derived from an EMBL/GenBank/DDBJ whole genome shotgun (WGS) entry which is preliminary data.</text>
</comment>
<reference evidence="1" key="1">
    <citation type="submission" date="2020-01" db="EMBL/GenBank/DDBJ databases">
        <authorList>
            <person name="Mishra B."/>
        </authorList>
    </citation>
    <scope>NUCLEOTIDE SEQUENCE [LARGE SCALE GENOMIC DNA]</scope>
</reference>
<sequence length="127" mass="14432">MKPLLQVTIIKTPNSTRVSRNRMMKHTQTIFAKYCGRALSTIASSPVSSVVKGSWNNLDGLALSGAFLVGWFGHTWINIYHRRENWYRVDSLWKETDRRSDEVEAIALAIPDRTAGLKLNKNRDPTS</sequence>
<evidence type="ECO:0000313" key="2">
    <source>
        <dbReference type="Proteomes" id="UP000467841"/>
    </source>
</evidence>
<evidence type="ECO:0000313" key="1">
    <source>
        <dbReference type="EMBL" id="CAA7016603.1"/>
    </source>
</evidence>
<dbReference type="Proteomes" id="UP000467841">
    <property type="component" value="Unassembled WGS sequence"/>
</dbReference>